<comment type="caution">
    <text evidence="1">The sequence shown here is derived from an EMBL/GenBank/DDBJ whole genome shotgun (WGS) entry which is preliminary data.</text>
</comment>
<accession>A0A0F9WCM8</accession>
<evidence type="ECO:0000313" key="1">
    <source>
        <dbReference type="EMBL" id="KKN83586.1"/>
    </source>
</evidence>
<sequence length="87" mass="9832">MSGEDWATATETPKVGDAVVFDGGRRRSLSDLSPGDLVTDWRFVYVVCEDGKLRIPKEWPVFEANQLGEARIIYPFTHYDIKRANNG</sequence>
<dbReference type="AlphaFoldDB" id="A0A0F9WCM8"/>
<reference evidence="1" key="1">
    <citation type="journal article" date="2015" name="Nature">
        <title>Complex archaea that bridge the gap between prokaryotes and eukaryotes.</title>
        <authorList>
            <person name="Spang A."/>
            <person name="Saw J.H."/>
            <person name="Jorgensen S.L."/>
            <person name="Zaremba-Niedzwiedzka K."/>
            <person name="Martijn J."/>
            <person name="Lind A.E."/>
            <person name="van Eijk R."/>
            <person name="Schleper C."/>
            <person name="Guy L."/>
            <person name="Ettema T.J."/>
        </authorList>
    </citation>
    <scope>NUCLEOTIDE SEQUENCE</scope>
</reference>
<organism evidence="1">
    <name type="scientific">marine sediment metagenome</name>
    <dbReference type="NCBI Taxonomy" id="412755"/>
    <lineage>
        <taxon>unclassified sequences</taxon>
        <taxon>metagenomes</taxon>
        <taxon>ecological metagenomes</taxon>
    </lineage>
</organism>
<proteinExistence type="predicted"/>
<gene>
    <name evidence="1" type="ORF">LCGC14_0298260</name>
</gene>
<dbReference type="EMBL" id="LAZR01000183">
    <property type="protein sequence ID" value="KKN83586.1"/>
    <property type="molecule type" value="Genomic_DNA"/>
</dbReference>
<protein>
    <submittedName>
        <fullName evidence="1">Uncharacterized protein</fullName>
    </submittedName>
</protein>
<name>A0A0F9WCM8_9ZZZZ</name>